<feature type="transmembrane region" description="Helical" evidence="1">
    <location>
        <begin position="21"/>
        <end position="49"/>
    </location>
</feature>
<dbReference type="Proteomes" id="UP001180020">
    <property type="component" value="Unassembled WGS sequence"/>
</dbReference>
<keyword evidence="1" id="KW-0472">Membrane</keyword>
<evidence type="ECO:0000313" key="3">
    <source>
        <dbReference type="Proteomes" id="UP001180020"/>
    </source>
</evidence>
<gene>
    <name evidence="2" type="ORF">QJS10_CPB22g00055</name>
</gene>
<accession>A0AAV9BZI2</accession>
<name>A0AAV9BZI2_ACOCL</name>
<keyword evidence="1" id="KW-1133">Transmembrane helix</keyword>
<reference evidence="2" key="2">
    <citation type="submission" date="2023-06" db="EMBL/GenBank/DDBJ databases">
        <authorList>
            <person name="Ma L."/>
            <person name="Liu K.-W."/>
            <person name="Li Z."/>
            <person name="Hsiao Y.-Y."/>
            <person name="Qi Y."/>
            <person name="Fu T."/>
            <person name="Tang G."/>
            <person name="Zhang D."/>
            <person name="Sun W.-H."/>
            <person name="Liu D.-K."/>
            <person name="Li Y."/>
            <person name="Chen G.-Z."/>
            <person name="Liu X.-D."/>
            <person name="Liao X.-Y."/>
            <person name="Jiang Y.-T."/>
            <person name="Yu X."/>
            <person name="Hao Y."/>
            <person name="Huang J."/>
            <person name="Zhao X.-W."/>
            <person name="Ke S."/>
            <person name="Chen Y.-Y."/>
            <person name="Wu W.-L."/>
            <person name="Hsu J.-L."/>
            <person name="Lin Y.-F."/>
            <person name="Huang M.-D."/>
            <person name="Li C.-Y."/>
            <person name="Huang L."/>
            <person name="Wang Z.-W."/>
            <person name="Zhao X."/>
            <person name="Zhong W.-Y."/>
            <person name="Peng D.-H."/>
            <person name="Ahmad S."/>
            <person name="Lan S."/>
            <person name="Zhang J.-S."/>
            <person name="Tsai W.-C."/>
            <person name="Van De Peer Y."/>
            <person name="Liu Z.-J."/>
        </authorList>
    </citation>
    <scope>NUCLEOTIDE SEQUENCE</scope>
    <source>
        <strain evidence="2">CP</strain>
        <tissue evidence="2">Leaves</tissue>
    </source>
</reference>
<reference evidence="2" key="1">
    <citation type="journal article" date="2023" name="Nat. Commun.">
        <title>Diploid and tetraploid genomes of Acorus and the evolution of monocots.</title>
        <authorList>
            <person name="Ma L."/>
            <person name="Liu K.W."/>
            <person name="Li Z."/>
            <person name="Hsiao Y.Y."/>
            <person name="Qi Y."/>
            <person name="Fu T."/>
            <person name="Tang G.D."/>
            <person name="Zhang D."/>
            <person name="Sun W.H."/>
            <person name="Liu D.K."/>
            <person name="Li Y."/>
            <person name="Chen G.Z."/>
            <person name="Liu X.D."/>
            <person name="Liao X.Y."/>
            <person name="Jiang Y.T."/>
            <person name="Yu X."/>
            <person name="Hao Y."/>
            <person name="Huang J."/>
            <person name="Zhao X.W."/>
            <person name="Ke S."/>
            <person name="Chen Y.Y."/>
            <person name="Wu W.L."/>
            <person name="Hsu J.L."/>
            <person name="Lin Y.F."/>
            <person name="Huang M.D."/>
            <person name="Li C.Y."/>
            <person name="Huang L."/>
            <person name="Wang Z.W."/>
            <person name="Zhao X."/>
            <person name="Zhong W.Y."/>
            <person name="Peng D.H."/>
            <person name="Ahmad S."/>
            <person name="Lan S."/>
            <person name="Zhang J.S."/>
            <person name="Tsai W.C."/>
            <person name="Van de Peer Y."/>
            <person name="Liu Z.J."/>
        </authorList>
    </citation>
    <scope>NUCLEOTIDE SEQUENCE</scope>
    <source>
        <strain evidence="2">CP</strain>
    </source>
</reference>
<protein>
    <submittedName>
        <fullName evidence="2">Uncharacterized protein</fullName>
    </submittedName>
</protein>
<keyword evidence="1" id="KW-0812">Transmembrane</keyword>
<dbReference type="EMBL" id="JAUJYO010000022">
    <property type="protein sequence ID" value="KAK1281879.1"/>
    <property type="molecule type" value="Genomic_DNA"/>
</dbReference>
<organism evidence="2 3">
    <name type="scientific">Acorus calamus</name>
    <name type="common">Sweet flag</name>
    <dbReference type="NCBI Taxonomy" id="4465"/>
    <lineage>
        <taxon>Eukaryota</taxon>
        <taxon>Viridiplantae</taxon>
        <taxon>Streptophyta</taxon>
        <taxon>Embryophyta</taxon>
        <taxon>Tracheophyta</taxon>
        <taxon>Spermatophyta</taxon>
        <taxon>Magnoliopsida</taxon>
        <taxon>Liliopsida</taxon>
        <taxon>Acoraceae</taxon>
        <taxon>Acorus</taxon>
    </lineage>
</organism>
<sequence length="66" mass="7099">MLKSNLFSKKNSAIHLSTSKGGWIGLTIALLKNIFFIGDIASIGIIALLEETKSPVDRITLVVDSV</sequence>
<dbReference type="AlphaFoldDB" id="A0AAV9BZI2"/>
<keyword evidence="3" id="KW-1185">Reference proteome</keyword>
<proteinExistence type="predicted"/>
<evidence type="ECO:0000256" key="1">
    <source>
        <dbReference type="SAM" id="Phobius"/>
    </source>
</evidence>
<comment type="caution">
    <text evidence="2">The sequence shown here is derived from an EMBL/GenBank/DDBJ whole genome shotgun (WGS) entry which is preliminary data.</text>
</comment>
<evidence type="ECO:0000313" key="2">
    <source>
        <dbReference type="EMBL" id="KAK1281879.1"/>
    </source>
</evidence>